<evidence type="ECO:0000256" key="2">
    <source>
        <dbReference type="ARBA" id="ARBA00022694"/>
    </source>
</evidence>
<sequence>MRNIKMLLQYDGTRYKGWQKQNQKGNSVVTIQGKIENVLSKMTGEEIEVIGCGRTDSGVHADNYVANFFTDSKMTLVEMMSYLEEYLPEDIVVKELKIASDRFHSRLNVKGKTYVYSIQNTKYQDVFSKRFAYHIKEELDIESMREGAKYLIGTHDFKSFTNLKVKNGKKSTIRTIRDIKITNYNGFVQIEVSGNGFLLNMVRIIVGTLVEVGVHKRNPEDIKEILESKNRENSGLKVPGKGLMLKNLEY</sequence>
<dbReference type="RefSeq" id="WP_027097348.1">
    <property type="nucleotide sequence ID" value="NZ_CABHIH010000005.1"/>
</dbReference>
<organism evidence="9 10">
    <name type="scientific">Clostridium paraputrificum</name>
    <dbReference type="NCBI Taxonomy" id="29363"/>
    <lineage>
        <taxon>Bacteria</taxon>
        <taxon>Bacillati</taxon>
        <taxon>Bacillota</taxon>
        <taxon>Clostridia</taxon>
        <taxon>Eubacteriales</taxon>
        <taxon>Clostridiaceae</taxon>
        <taxon>Clostridium</taxon>
    </lineage>
</organism>
<keyword evidence="2 4" id="KW-0819">tRNA processing</keyword>
<comment type="subunit">
    <text evidence="4">Homodimer.</text>
</comment>
<name>A0A174WD67_9CLOT</name>
<dbReference type="Proteomes" id="UP000092714">
    <property type="component" value="Unassembled WGS sequence"/>
</dbReference>
<feature type="active site" description="Nucleophile" evidence="4 5">
    <location>
        <position position="56"/>
    </location>
</feature>
<comment type="function">
    <text evidence="4">Formation of pseudouridine at positions 38, 39 and 40 in the anticodon stem and loop of transfer RNAs.</text>
</comment>
<evidence type="ECO:0000313" key="10">
    <source>
        <dbReference type="Proteomes" id="UP000092714"/>
    </source>
</evidence>
<dbReference type="InterPro" id="IPR020097">
    <property type="entry name" value="PsdUridine_synth_TruA_a/b_dom"/>
</dbReference>
<evidence type="ECO:0000256" key="4">
    <source>
        <dbReference type="HAMAP-Rule" id="MF_00171"/>
    </source>
</evidence>
<reference evidence="9 10" key="1">
    <citation type="submission" date="2016-06" db="EMBL/GenBank/DDBJ databases">
        <authorList>
            <person name="Kjaerup R.B."/>
            <person name="Dalgaard T.S."/>
            <person name="Juul-Madsen H.R."/>
        </authorList>
    </citation>
    <scope>NUCLEOTIDE SEQUENCE [LARGE SCALE GENOMIC DNA]</scope>
    <source>
        <strain evidence="9 10">373-A1</strain>
    </source>
</reference>
<dbReference type="EMBL" id="MAPZ01000016">
    <property type="protein sequence ID" value="OBY11079.1"/>
    <property type="molecule type" value="Genomic_DNA"/>
</dbReference>
<dbReference type="GO" id="GO:0031119">
    <property type="term" value="P:tRNA pseudouridine synthesis"/>
    <property type="evidence" value="ECO:0007669"/>
    <property type="project" value="UniProtKB-UniRule"/>
</dbReference>
<evidence type="ECO:0000256" key="7">
    <source>
        <dbReference type="RuleBase" id="RU003792"/>
    </source>
</evidence>
<keyword evidence="3 4" id="KW-0413">Isomerase</keyword>
<dbReference type="Gene3D" id="3.30.70.580">
    <property type="entry name" value="Pseudouridine synthase I, catalytic domain, N-terminal subdomain"/>
    <property type="match status" value="1"/>
</dbReference>
<dbReference type="SUPFAM" id="SSF55120">
    <property type="entry name" value="Pseudouridine synthase"/>
    <property type="match status" value="1"/>
</dbReference>
<dbReference type="FunFam" id="3.30.70.580:FF:000001">
    <property type="entry name" value="tRNA pseudouridine synthase A"/>
    <property type="match status" value="1"/>
</dbReference>
<proteinExistence type="inferred from homology"/>
<dbReference type="Gene3D" id="3.30.70.660">
    <property type="entry name" value="Pseudouridine synthase I, catalytic domain, C-terminal subdomain"/>
    <property type="match status" value="1"/>
</dbReference>
<dbReference type="PANTHER" id="PTHR11142:SF22">
    <property type="entry name" value="TRNA PSEUDOURIDINE SYNTHASE A 2"/>
    <property type="match status" value="1"/>
</dbReference>
<dbReference type="InterPro" id="IPR020103">
    <property type="entry name" value="PsdUridine_synth_cat_dom_sf"/>
</dbReference>
<gene>
    <name evidence="4" type="primary">truA</name>
    <name evidence="9" type="ORF">CP373A1_06170</name>
</gene>
<dbReference type="AlphaFoldDB" id="A0A174WD67"/>
<feature type="domain" description="Pseudouridine synthase I TruA alpha/beta" evidence="8">
    <location>
        <begin position="148"/>
        <end position="250"/>
    </location>
</feature>
<accession>A0A174WD67</accession>
<dbReference type="GeneID" id="42775184"/>
<dbReference type="NCBIfam" id="TIGR00071">
    <property type="entry name" value="hisT_truA"/>
    <property type="match status" value="1"/>
</dbReference>
<feature type="domain" description="Pseudouridine synthase I TruA alpha/beta" evidence="8">
    <location>
        <begin position="9"/>
        <end position="101"/>
    </location>
</feature>
<dbReference type="CDD" id="cd02570">
    <property type="entry name" value="PseudoU_synth_EcTruA"/>
    <property type="match status" value="1"/>
</dbReference>
<keyword evidence="10" id="KW-1185">Reference proteome</keyword>
<dbReference type="PANTHER" id="PTHR11142">
    <property type="entry name" value="PSEUDOURIDYLATE SYNTHASE"/>
    <property type="match status" value="1"/>
</dbReference>
<evidence type="ECO:0000259" key="8">
    <source>
        <dbReference type="Pfam" id="PF01416"/>
    </source>
</evidence>
<dbReference type="InterPro" id="IPR001406">
    <property type="entry name" value="PsdUridine_synth_TruA"/>
</dbReference>
<dbReference type="GO" id="GO:0003723">
    <property type="term" value="F:RNA binding"/>
    <property type="evidence" value="ECO:0007669"/>
    <property type="project" value="InterPro"/>
</dbReference>
<dbReference type="PIRSF" id="PIRSF001430">
    <property type="entry name" value="tRNA_psdUrid_synth"/>
    <property type="match status" value="1"/>
</dbReference>
<dbReference type="eggNOG" id="COG0101">
    <property type="taxonomic scope" value="Bacteria"/>
</dbReference>
<dbReference type="GO" id="GO:0160147">
    <property type="term" value="F:tRNA pseudouridine(38-40) synthase activity"/>
    <property type="evidence" value="ECO:0007669"/>
    <property type="project" value="UniProtKB-EC"/>
</dbReference>
<evidence type="ECO:0000256" key="6">
    <source>
        <dbReference type="PIRSR" id="PIRSR001430-2"/>
    </source>
</evidence>
<evidence type="ECO:0000256" key="5">
    <source>
        <dbReference type="PIRSR" id="PIRSR001430-1"/>
    </source>
</evidence>
<dbReference type="EC" id="5.4.99.12" evidence="4"/>
<protein>
    <recommendedName>
        <fullName evidence="4">tRNA pseudouridine synthase A</fullName>
        <ecNumber evidence="4">5.4.99.12</ecNumber>
    </recommendedName>
    <alternativeName>
        <fullName evidence="4">tRNA pseudouridine(38-40) synthase</fullName>
    </alternativeName>
    <alternativeName>
        <fullName evidence="4">tRNA pseudouridylate synthase I</fullName>
    </alternativeName>
    <alternativeName>
        <fullName evidence="4">tRNA-uridine isomerase I</fullName>
    </alternativeName>
</protein>
<feature type="binding site" evidence="4 6">
    <location>
        <position position="114"/>
    </location>
    <ligand>
        <name>substrate</name>
    </ligand>
</feature>
<comment type="similarity">
    <text evidence="1 4 7">Belongs to the tRNA pseudouridine synthase TruA family.</text>
</comment>
<evidence type="ECO:0000313" key="9">
    <source>
        <dbReference type="EMBL" id="OBY11079.1"/>
    </source>
</evidence>
<comment type="catalytic activity">
    <reaction evidence="4 7">
        <text>uridine(38/39/40) in tRNA = pseudouridine(38/39/40) in tRNA</text>
        <dbReference type="Rhea" id="RHEA:22376"/>
        <dbReference type="Rhea" id="RHEA-COMP:10085"/>
        <dbReference type="Rhea" id="RHEA-COMP:10087"/>
        <dbReference type="ChEBI" id="CHEBI:65314"/>
        <dbReference type="ChEBI" id="CHEBI:65315"/>
        <dbReference type="EC" id="5.4.99.12"/>
    </reaction>
</comment>
<comment type="caution">
    <text evidence="4">Lacks conserved residue(s) required for the propagation of feature annotation.</text>
</comment>
<dbReference type="Pfam" id="PF01416">
    <property type="entry name" value="PseudoU_synth_1"/>
    <property type="match status" value="2"/>
</dbReference>
<evidence type="ECO:0000256" key="1">
    <source>
        <dbReference type="ARBA" id="ARBA00009375"/>
    </source>
</evidence>
<dbReference type="InterPro" id="IPR020095">
    <property type="entry name" value="PsdUridine_synth_TruA_C"/>
</dbReference>
<dbReference type="InterPro" id="IPR020094">
    <property type="entry name" value="TruA/RsuA/RluB/E/F_N"/>
</dbReference>
<evidence type="ECO:0000256" key="3">
    <source>
        <dbReference type="ARBA" id="ARBA00023235"/>
    </source>
</evidence>
<comment type="caution">
    <text evidence="9">The sequence shown here is derived from an EMBL/GenBank/DDBJ whole genome shotgun (WGS) entry which is preliminary data.</text>
</comment>
<dbReference type="OrthoDB" id="9811823at2"/>
<dbReference type="HAMAP" id="MF_00171">
    <property type="entry name" value="TruA"/>
    <property type="match status" value="1"/>
</dbReference>